<protein>
    <submittedName>
        <fullName evidence="2">Uncharacterized protein</fullName>
    </submittedName>
</protein>
<feature type="compositionally biased region" description="Low complexity" evidence="1">
    <location>
        <begin position="79"/>
        <end position="90"/>
    </location>
</feature>
<evidence type="ECO:0000313" key="2">
    <source>
        <dbReference type="EMBL" id="CCE60806.1"/>
    </source>
</evidence>
<dbReference type="Proteomes" id="UP000002867">
    <property type="component" value="Segment"/>
</dbReference>
<gene>
    <name evidence="2" type="ORF">tf_53</name>
</gene>
<evidence type="ECO:0000256" key="1">
    <source>
        <dbReference type="SAM" id="MobiDB-lite"/>
    </source>
</evidence>
<keyword evidence="3" id="KW-1185">Reference proteome</keyword>
<proteinExistence type="predicted"/>
<reference evidence="2 3" key="1">
    <citation type="journal article" date="2012" name="PLoS ONE">
        <title>Genomic Analysis of Pseudomonas putida Phage tf with Localized Single-Strand DNA Interruptions.</title>
        <authorList>
            <person name="Glukhov A.S."/>
            <person name="Krutilina A.I."/>
            <person name="Shlyapnikov M.G."/>
            <person name="Severinov K."/>
            <person name="Lavysh D."/>
            <person name="Kochetkov V.V."/>
            <person name="McGrath J.W."/>
            <person name="de Leeuwe C."/>
            <person name="Shaburova O.V."/>
            <person name="Krylov V.N."/>
            <person name="Akulenko N.V."/>
            <person name="Kulakov L.A."/>
        </authorList>
    </citation>
    <scope>NUCLEOTIDE SEQUENCE [LARGE SCALE GENOMIC DNA]</scope>
</reference>
<dbReference type="GeneID" id="12979163"/>
<organism evidence="2 3">
    <name type="scientific">Pseudomonas phage tf</name>
    <dbReference type="NCBI Taxonomy" id="1114179"/>
    <lineage>
        <taxon>Viruses</taxon>
        <taxon>Duplodnaviria</taxon>
        <taxon>Heunggongvirae</taxon>
        <taxon>Uroviricota</taxon>
        <taxon>Caudoviricetes</taxon>
        <taxon>Krylovvirus</taxon>
        <taxon>Krylovvirus tf</taxon>
    </lineage>
</organism>
<dbReference type="EMBL" id="HE611333">
    <property type="protein sequence ID" value="CCE60806.1"/>
    <property type="molecule type" value="Genomic_DNA"/>
</dbReference>
<dbReference type="RefSeq" id="YP_006382511.1">
    <property type="nucleotide sequence ID" value="NC_017971.2"/>
</dbReference>
<evidence type="ECO:0000313" key="3">
    <source>
        <dbReference type="Proteomes" id="UP000002867"/>
    </source>
</evidence>
<name>I2FLS2_9CAUD</name>
<dbReference type="KEGG" id="vg:12979163"/>
<sequence>MMDLFQNLWGLGGAATAAPTDMSQIKVQQQPMDLAGTIPAANEQLSFGKAQEAYQAGQDRNAMINQGLLAASMALGGQKQQQQQPLMQAPAYRGGRAPDPFSAQDISGMNMAGAASFNKIPGLLAR</sequence>
<feature type="region of interest" description="Disordered" evidence="1">
    <location>
        <begin position="79"/>
        <end position="103"/>
    </location>
</feature>
<accession>I2FLS2</accession>